<sequence>MREIISYFLKIGLLGFGGPMAHIAMMDEELIEKRKWTSKEQFLEGLAVCQMLPGPASTQLGIYLGYVKGGILGGVLAGISFILPAFVIITFLSYIYFQYGALPQIQGLLYGVNAVVIAIIVSSLHKMGKSAITDGKAAAIFLVSTGMLYFLKINLLIVLILGGLAGIFAYHQFTQPKKQYITLIPLMMVEPTVTRLFTFFFKVGAFIYGGGLVIIPFIEQEVVEKLGWMTKPEFLAGISLGQVTPGPVVITAAFIGYKVLGIVGALVAAAGIFIPSFLFILAAAPYLSKVRNVPWVKAFLKGINAAVIGAILAATLQLLSTAIMDIWTLMIMLIGFLAIWKYKINSLYAIAGSAILGIGLTYMI</sequence>
<evidence type="ECO:0000256" key="7">
    <source>
        <dbReference type="SAM" id="Phobius"/>
    </source>
</evidence>
<feature type="transmembrane region" description="Helical" evidence="7">
    <location>
        <begin position="137"/>
        <end position="170"/>
    </location>
</feature>
<keyword evidence="5 7" id="KW-1133">Transmembrane helix</keyword>
<dbReference type="Proteomes" id="UP000095743">
    <property type="component" value="Chromosome"/>
</dbReference>
<comment type="subcellular location">
    <subcellularLocation>
        <location evidence="1">Cell membrane</location>
        <topology evidence="1">Multi-pass membrane protein</topology>
    </subcellularLocation>
</comment>
<evidence type="ECO:0000256" key="3">
    <source>
        <dbReference type="ARBA" id="ARBA00022475"/>
    </source>
</evidence>
<feature type="transmembrane region" description="Helical" evidence="7">
    <location>
        <begin position="71"/>
        <end position="96"/>
    </location>
</feature>
<feature type="transmembrane region" description="Helical" evidence="7">
    <location>
        <begin position="347"/>
        <end position="363"/>
    </location>
</feature>
<feature type="transmembrane region" description="Helical" evidence="7">
    <location>
        <begin position="298"/>
        <end position="316"/>
    </location>
</feature>
<evidence type="ECO:0000256" key="4">
    <source>
        <dbReference type="ARBA" id="ARBA00022692"/>
    </source>
</evidence>
<dbReference type="KEGG" id="gfe:Gferi_18495"/>
<keyword evidence="3" id="KW-1003">Cell membrane</keyword>
<evidence type="ECO:0000256" key="2">
    <source>
        <dbReference type="ARBA" id="ARBA00005262"/>
    </source>
</evidence>
<dbReference type="OrthoDB" id="9788907at2"/>
<evidence type="ECO:0000256" key="1">
    <source>
        <dbReference type="ARBA" id="ARBA00004651"/>
    </source>
</evidence>
<evidence type="ECO:0000256" key="6">
    <source>
        <dbReference type="ARBA" id="ARBA00023136"/>
    </source>
</evidence>
<dbReference type="Pfam" id="PF02417">
    <property type="entry name" value="Chromate_transp"/>
    <property type="match status" value="2"/>
</dbReference>
<protein>
    <recommendedName>
        <fullName evidence="10">Chromate transporter</fullName>
    </recommendedName>
</protein>
<gene>
    <name evidence="8" type="ORF">Gferi_18495</name>
</gene>
<proteinExistence type="inferred from homology"/>
<dbReference type="PANTHER" id="PTHR33567">
    <property type="entry name" value="CHROMATE ION TRANSPORTER (EUROFUNG)"/>
    <property type="match status" value="1"/>
</dbReference>
<evidence type="ECO:0008006" key="10">
    <source>
        <dbReference type="Google" id="ProtNLM"/>
    </source>
</evidence>
<feature type="transmembrane region" description="Helical" evidence="7">
    <location>
        <begin position="108"/>
        <end position="125"/>
    </location>
</feature>
<feature type="transmembrane region" description="Helical" evidence="7">
    <location>
        <begin position="196"/>
        <end position="218"/>
    </location>
</feature>
<keyword evidence="9" id="KW-1185">Reference proteome</keyword>
<dbReference type="PIRSF" id="PIRSF004810">
    <property type="entry name" value="ChrA"/>
    <property type="match status" value="1"/>
</dbReference>
<dbReference type="RefSeq" id="WP_069979121.1">
    <property type="nucleotide sequence ID" value="NZ_CP017269.1"/>
</dbReference>
<name>A0A1D8GKE2_9FIRM</name>
<feature type="transmembrane region" description="Helical" evidence="7">
    <location>
        <begin position="234"/>
        <end position="256"/>
    </location>
</feature>
<comment type="similarity">
    <text evidence="2">Belongs to the chromate ion transporter (CHR) (TC 2.A.51) family.</text>
</comment>
<accession>A0A1D8GKE2</accession>
<dbReference type="STRING" id="1424294.Gferi_18495"/>
<evidence type="ECO:0000313" key="9">
    <source>
        <dbReference type="Proteomes" id="UP000095743"/>
    </source>
</evidence>
<dbReference type="EMBL" id="CP017269">
    <property type="protein sequence ID" value="AOT71368.1"/>
    <property type="molecule type" value="Genomic_DNA"/>
</dbReference>
<dbReference type="InterPro" id="IPR014047">
    <property type="entry name" value="Chr_Tranpt_l_chain"/>
</dbReference>
<dbReference type="AlphaFoldDB" id="A0A1D8GKE2"/>
<dbReference type="GO" id="GO:0015109">
    <property type="term" value="F:chromate transmembrane transporter activity"/>
    <property type="evidence" value="ECO:0007669"/>
    <property type="project" value="InterPro"/>
</dbReference>
<evidence type="ECO:0000313" key="8">
    <source>
        <dbReference type="EMBL" id="AOT71368.1"/>
    </source>
</evidence>
<evidence type="ECO:0000256" key="5">
    <source>
        <dbReference type="ARBA" id="ARBA00022989"/>
    </source>
</evidence>
<dbReference type="PANTHER" id="PTHR33567:SF3">
    <property type="entry name" value="CHROMATE ION TRANSPORTER (EUROFUNG)"/>
    <property type="match status" value="1"/>
</dbReference>
<keyword evidence="4 7" id="KW-0812">Transmembrane</keyword>
<dbReference type="InterPro" id="IPR003370">
    <property type="entry name" value="Chromate_transpt"/>
</dbReference>
<feature type="transmembrane region" description="Helical" evidence="7">
    <location>
        <begin position="7"/>
        <end position="25"/>
    </location>
</feature>
<reference evidence="8 9" key="1">
    <citation type="submission" date="2016-09" db="EMBL/GenBank/DDBJ databases">
        <title>Genomic analysis reveals versatility of anaerobic energy metabolism of Geosporobacter ferrireducens IRF9 of phylum Firmicutes.</title>
        <authorList>
            <person name="Kim S.-J."/>
        </authorList>
    </citation>
    <scope>NUCLEOTIDE SEQUENCE [LARGE SCALE GENOMIC DNA]</scope>
    <source>
        <strain evidence="8 9">IRF9</strain>
    </source>
</reference>
<keyword evidence="6 7" id="KW-0472">Membrane</keyword>
<organism evidence="8 9">
    <name type="scientific">Geosporobacter ferrireducens</name>
    <dbReference type="NCBI Taxonomy" id="1424294"/>
    <lineage>
        <taxon>Bacteria</taxon>
        <taxon>Bacillati</taxon>
        <taxon>Bacillota</taxon>
        <taxon>Clostridia</taxon>
        <taxon>Peptostreptococcales</taxon>
        <taxon>Thermotaleaceae</taxon>
        <taxon>Geosporobacter</taxon>
    </lineage>
</organism>
<dbReference type="NCBIfam" id="TIGR00937">
    <property type="entry name" value="2A51"/>
    <property type="match status" value="1"/>
</dbReference>
<feature type="transmembrane region" description="Helical" evidence="7">
    <location>
        <begin position="262"/>
        <end position="286"/>
    </location>
</feature>
<dbReference type="GO" id="GO:0005886">
    <property type="term" value="C:plasma membrane"/>
    <property type="evidence" value="ECO:0007669"/>
    <property type="project" value="UniProtKB-SubCell"/>
</dbReference>